<proteinExistence type="predicted"/>
<dbReference type="Proteomes" id="UP000390336">
    <property type="component" value="Chromosome 2"/>
</dbReference>
<dbReference type="AlphaFoldDB" id="A0AAP9KDG3"/>
<name>A0AAP9KDG3_9VIBR</name>
<accession>A0AAP9KDG3</accession>
<gene>
    <name evidence="1" type="ORF">APZ19_27290</name>
</gene>
<sequence>MMKCLSALVLVLVAIMLLGEMHLQTLEKSSLELSIEQHKLEIRYLKLQLELIDESAILTVQ</sequence>
<evidence type="ECO:0000313" key="2">
    <source>
        <dbReference type="Proteomes" id="UP000390336"/>
    </source>
</evidence>
<dbReference type="EMBL" id="CP045860">
    <property type="protein sequence ID" value="QGH50769.1"/>
    <property type="molecule type" value="Genomic_DNA"/>
</dbReference>
<dbReference type="RefSeq" id="WP_153573906.1">
    <property type="nucleotide sequence ID" value="NZ_CP045860.1"/>
</dbReference>
<organism evidence="1 2">
    <name type="scientific">Vibrio owensii</name>
    <dbReference type="NCBI Taxonomy" id="696485"/>
    <lineage>
        <taxon>Bacteria</taxon>
        <taxon>Pseudomonadati</taxon>
        <taxon>Pseudomonadota</taxon>
        <taxon>Gammaproteobacteria</taxon>
        <taxon>Vibrionales</taxon>
        <taxon>Vibrionaceae</taxon>
        <taxon>Vibrio</taxon>
    </lineage>
</organism>
<protein>
    <submittedName>
        <fullName evidence="1">Uncharacterized protein</fullName>
    </submittedName>
</protein>
<evidence type="ECO:0000313" key="1">
    <source>
        <dbReference type="EMBL" id="QGH50769.1"/>
    </source>
</evidence>
<reference evidence="1 2" key="1">
    <citation type="journal article" date="2015" name="Genome Announc.">
        <title>Draft Genome Sequence of Vibrio owensii Strain SH-14, Which Causes Shrimp Acute Hepatopancreatic Necrosis Disease.</title>
        <authorList>
            <person name="Liu L."/>
            <person name="Xiao J."/>
            <person name="Xia X."/>
            <person name="Pan Y."/>
            <person name="Yan S."/>
            <person name="Wang Y."/>
        </authorList>
    </citation>
    <scope>NUCLEOTIDE SEQUENCE [LARGE SCALE GENOMIC DNA]</scope>
    <source>
        <strain evidence="1 2">SH14</strain>
    </source>
</reference>